<evidence type="ECO:0000313" key="18">
    <source>
        <dbReference type="Proteomes" id="UP000011058"/>
    </source>
</evidence>
<feature type="domain" description="SLBB" evidence="16">
    <location>
        <begin position="207"/>
        <end position="286"/>
    </location>
</feature>
<dbReference type="Gene3D" id="3.30.1950.10">
    <property type="entry name" value="wza like domain"/>
    <property type="match status" value="1"/>
</dbReference>
<evidence type="ECO:0000256" key="1">
    <source>
        <dbReference type="ARBA" id="ARBA00004571"/>
    </source>
</evidence>
<proteinExistence type="inferred from homology"/>
<evidence type="ECO:0000259" key="16">
    <source>
        <dbReference type="Pfam" id="PF22461"/>
    </source>
</evidence>
<comment type="similarity">
    <text evidence="2">Belongs to the BexD/CtrA/VexA family.</text>
</comment>
<feature type="domain" description="Polysaccharide export protein N-terminal" evidence="15">
    <location>
        <begin position="101"/>
        <end position="202"/>
    </location>
</feature>
<dbReference type="AlphaFoldDB" id="I0K3V5"/>
<dbReference type="Pfam" id="PF02563">
    <property type="entry name" value="Poly_export"/>
    <property type="match status" value="1"/>
</dbReference>
<dbReference type="EMBL" id="HE796683">
    <property type="protein sequence ID" value="CCG98808.1"/>
    <property type="molecule type" value="Genomic_DNA"/>
</dbReference>
<evidence type="ECO:0000256" key="3">
    <source>
        <dbReference type="ARBA" id="ARBA00022448"/>
    </source>
</evidence>
<evidence type="ECO:0000256" key="4">
    <source>
        <dbReference type="ARBA" id="ARBA00022452"/>
    </source>
</evidence>
<organism evidence="17 18">
    <name type="scientific">Fibrella aestuarina BUZ 2</name>
    <dbReference type="NCBI Taxonomy" id="1166018"/>
    <lineage>
        <taxon>Bacteria</taxon>
        <taxon>Pseudomonadati</taxon>
        <taxon>Bacteroidota</taxon>
        <taxon>Cytophagia</taxon>
        <taxon>Cytophagales</taxon>
        <taxon>Spirosomataceae</taxon>
        <taxon>Fibrella</taxon>
    </lineage>
</organism>
<dbReference type="STRING" id="1166018.FAES_0797"/>
<dbReference type="GO" id="GO:0009279">
    <property type="term" value="C:cell outer membrane"/>
    <property type="evidence" value="ECO:0007669"/>
    <property type="project" value="UniProtKB-SubCell"/>
</dbReference>
<keyword evidence="4" id="KW-1134">Transmembrane beta strand</keyword>
<evidence type="ECO:0000256" key="9">
    <source>
        <dbReference type="ARBA" id="ARBA00023065"/>
    </source>
</evidence>
<comment type="subcellular location">
    <subcellularLocation>
        <location evidence="1">Cell outer membrane</location>
        <topology evidence="1">Multi-pass membrane protein</topology>
    </subcellularLocation>
</comment>
<dbReference type="InterPro" id="IPR049712">
    <property type="entry name" value="Poly_export"/>
</dbReference>
<evidence type="ECO:0000256" key="12">
    <source>
        <dbReference type="ARBA" id="ARBA00023139"/>
    </source>
</evidence>
<evidence type="ECO:0000313" key="17">
    <source>
        <dbReference type="EMBL" id="CCG98808.1"/>
    </source>
</evidence>
<dbReference type="InterPro" id="IPR054765">
    <property type="entry name" value="SLBB_dom"/>
</dbReference>
<evidence type="ECO:0000256" key="2">
    <source>
        <dbReference type="ARBA" id="ARBA00009450"/>
    </source>
</evidence>
<dbReference type="GO" id="GO:0006811">
    <property type="term" value="P:monoatomic ion transport"/>
    <property type="evidence" value="ECO:0007669"/>
    <property type="project" value="UniProtKB-KW"/>
</dbReference>
<evidence type="ECO:0000256" key="11">
    <source>
        <dbReference type="ARBA" id="ARBA00023136"/>
    </source>
</evidence>
<sequence length="320" mass="35385">MMDRSNEKFLLICISKHLVHALFWRLSLTTDANQMPETHSTPPIFTNLTMTVASFGRGKKAVKWFVVSLLLSSSLLMSCVNSRELVYFQDLTSRVDSARQQAYAAAVRPGDVLSILVSSLSPEASSFFNPYAMQQAMAGQAMQTNPTTPIAASPGYLVAADGTITVPLLGAVPVAGKTNVQIANLLRDKLKTYLKEPTVSVRNQNFRVTVLGEVARPSLFNIANEQITLPEALGLAGDLTIFGRRDNVLVVREENGQRTYARLDLTKRDVFQSPYYHLHPNDVIYVEPSKTRVAATDRFYQITPLILSALSFIAIIATRF</sequence>
<keyword evidence="18" id="KW-1185">Reference proteome</keyword>
<evidence type="ECO:0000256" key="7">
    <source>
        <dbReference type="ARBA" id="ARBA00022729"/>
    </source>
</evidence>
<gene>
    <name evidence="17" type="ORF">FAES_0797</name>
</gene>
<keyword evidence="7" id="KW-0732">Signal</keyword>
<dbReference type="GO" id="GO:0015159">
    <property type="term" value="F:polysaccharide transmembrane transporter activity"/>
    <property type="evidence" value="ECO:0007669"/>
    <property type="project" value="InterPro"/>
</dbReference>
<dbReference type="PANTHER" id="PTHR33619">
    <property type="entry name" value="POLYSACCHARIDE EXPORT PROTEIN GFCE-RELATED"/>
    <property type="match status" value="1"/>
</dbReference>
<evidence type="ECO:0000256" key="14">
    <source>
        <dbReference type="ARBA" id="ARBA00023288"/>
    </source>
</evidence>
<dbReference type="Pfam" id="PF22461">
    <property type="entry name" value="SLBB_2"/>
    <property type="match status" value="1"/>
</dbReference>
<dbReference type="eggNOG" id="COG1596">
    <property type="taxonomic scope" value="Bacteria"/>
</dbReference>
<dbReference type="Gene3D" id="3.10.560.10">
    <property type="entry name" value="Outer membrane lipoprotein wza domain like"/>
    <property type="match status" value="1"/>
</dbReference>
<dbReference type="GO" id="GO:0015288">
    <property type="term" value="F:porin activity"/>
    <property type="evidence" value="ECO:0007669"/>
    <property type="project" value="UniProtKB-KW"/>
</dbReference>
<evidence type="ECO:0000259" key="15">
    <source>
        <dbReference type="Pfam" id="PF02563"/>
    </source>
</evidence>
<dbReference type="HOGENOM" id="CLU_038343_1_0_10"/>
<keyword evidence="9" id="KW-0406">Ion transport</keyword>
<dbReference type="InterPro" id="IPR003715">
    <property type="entry name" value="Poly_export_N"/>
</dbReference>
<keyword evidence="5" id="KW-0762">Sugar transport</keyword>
<dbReference type="PANTHER" id="PTHR33619:SF3">
    <property type="entry name" value="POLYSACCHARIDE EXPORT PROTEIN GFCE-RELATED"/>
    <property type="match status" value="1"/>
</dbReference>
<evidence type="ECO:0000256" key="13">
    <source>
        <dbReference type="ARBA" id="ARBA00023237"/>
    </source>
</evidence>
<dbReference type="PATRIC" id="fig|1166018.3.peg.2513"/>
<dbReference type="GO" id="GO:0046930">
    <property type="term" value="C:pore complex"/>
    <property type="evidence" value="ECO:0007669"/>
    <property type="project" value="UniProtKB-KW"/>
</dbReference>
<name>I0K3V5_9BACT</name>
<accession>I0K3V5</accession>
<evidence type="ECO:0000256" key="5">
    <source>
        <dbReference type="ARBA" id="ARBA00022597"/>
    </source>
</evidence>
<dbReference type="KEGG" id="fae:FAES_0797"/>
<keyword evidence="14" id="KW-0449">Lipoprotein</keyword>
<keyword evidence="10" id="KW-0626">Porin</keyword>
<keyword evidence="8" id="KW-0625">Polysaccharide transport</keyword>
<keyword evidence="12" id="KW-0564">Palmitate</keyword>
<reference evidence="17 18" key="1">
    <citation type="journal article" date="2012" name="J. Bacteriol.">
        <title>Genome Sequence of Fibrella aestuarina BUZ 2T, a Filamentous Marine Bacterium.</title>
        <authorList>
            <person name="Filippini M."/>
            <person name="Qi W."/>
            <person name="Blom J."/>
            <person name="Goesmann A."/>
            <person name="Smits T.H."/>
            <person name="Bagheri H.C."/>
        </authorList>
    </citation>
    <scope>NUCLEOTIDE SEQUENCE [LARGE SCALE GENOMIC DNA]</scope>
    <source>
        <strain evidence="18">BUZ 2T</strain>
    </source>
</reference>
<evidence type="ECO:0000256" key="6">
    <source>
        <dbReference type="ARBA" id="ARBA00022692"/>
    </source>
</evidence>
<dbReference type="Proteomes" id="UP000011058">
    <property type="component" value="Chromosome"/>
</dbReference>
<evidence type="ECO:0000256" key="10">
    <source>
        <dbReference type="ARBA" id="ARBA00023114"/>
    </source>
</evidence>
<keyword evidence="3" id="KW-0813">Transport</keyword>
<protein>
    <submittedName>
        <fullName evidence="17">Polysaccharide export outer membrane protein</fullName>
    </submittedName>
</protein>
<keyword evidence="13" id="KW-0998">Cell outer membrane</keyword>
<keyword evidence="11" id="KW-0472">Membrane</keyword>
<evidence type="ECO:0000256" key="8">
    <source>
        <dbReference type="ARBA" id="ARBA00023047"/>
    </source>
</evidence>
<keyword evidence="6" id="KW-0812">Transmembrane</keyword>